<keyword evidence="2" id="KW-1185">Reference proteome</keyword>
<dbReference type="OrthoDB" id="350103at2"/>
<dbReference type="RefSeq" id="WP_037545413.1">
    <property type="nucleotide sequence ID" value="NZ_JNUP01000023.1"/>
</dbReference>
<gene>
    <name evidence="1" type="ORF">DC28_02510</name>
</gene>
<reference evidence="1 2" key="1">
    <citation type="submission" date="2014-05" db="EMBL/GenBank/DDBJ databases">
        <title>De novo Genome Sequence of Spirocheata sp.</title>
        <authorList>
            <person name="Shivani Y."/>
            <person name="Subhash Y."/>
            <person name="Tushar L."/>
            <person name="Sasikala C."/>
            <person name="Ramana C.V."/>
        </authorList>
    </citation>
    <scope>NUCLEOTIDE SEQUENCE [LARGE SCALE GENOMIC DNA]</scope>
    <source>
        <strain evidence="1 2">JC230</strain>
    </source>
</reference>
<sequence>MRDSLPSTGSGRPGFWLLPAVFTLFLLSGCAEDQTVLERQVLFSLPVGMLETQFDSLGYGTAAPRNKNRIVMRNDIIGISNGVRNKIMEFTSYGDLLSMYYHPQQNPKPITLLEDSPEQQQRRLINKKAHPYTFQEIGEIAYTSSNTLLVEDHVPDSRRFYDEQAGVNLRHVVVRFDESGRYRDYLGQEGIGGTPFPVIEDIQVNRDDHSIVISKTPDAHQVFWFNQQGDRLYSLEFTTQTLPGLGDQGLIPTIDRIVPAASGPFLFLHINYYPESREGSEGDQEYVQSIVYRFNIAQEQYDRSFPLPLNLVQPPGTLSLSGTEVQFLFHLVGLDAQGRFFFISPSLQDQHRVIVMDSQGRVVYRSFIAMSDDRILFRDLSVTPRGILISLQVYNDRTEVVWWRSDQALDS</sequence>
<dbReference type="STRING" id="1480694.DC28_02510"/>
<evidence type="ECO:0000313" key="1">
    <source>
        <dbReference type="EMBL" id="KGE73554.1"/>
    </source>
</evidence>
<comment type="caution">
    <text evidence="1">The sequence shown here is derived from an EMBL/GenBank/DDBJ whole genome shotgun (WGS) entry which is preliminary data.</text>
</comment>
<evidence type="ECO:0008006" key="3">
    <source>
        <dbReference type="Google" id="ProtNLM"/>
    </source>
</evidence>
<organism evidence="1 2">
    <name type="scientific">Spirochaeta lutea</name>
    <dbReference type="NCBI Taxonomy" id="1480694"/>
    <lineage>
        <taxon>Bacteria</taxon>
        <taxon>Pseudomonadati</taxon>
        <taxon>Spirochaetota</taxon>
        <taxon>Spirochaetia</taxon>
        <taxon>Spirochaetales</taxon>
        <taxon>Spirochaetaceae</taxon>
        <taxon>Spirochaeta</taxon>
    </lineage>
</organism>
<dbReference type="EMBL" id="JNUP01000023">
    <property type="protein sequence ID" value="KGE73554.1"/>
    <property type="molecule type" value="Genomic_DNA"/>
</dbReference>
<dbReference type="NCBIfam" id="NF047780">
    <property type="entry name" value="LIC12708_fam"/>
    <property type="match status" value="1"/>
</dbReference>
<evidence type="ECO:0000313" key="2">
    <source>
        <dbReference type="Proteomes" id="UP000029692"/>
    </source>
</evidence>
<dbReference type="InterPro" id="IPR058072">
    <property type="entry name" value="LIC12708-like"/>
</dbReference>
<dbReference type="AlphaFoldDB" id="A0A098R0Q1"/>
<name>A0A098R0Q1_9SPIO</name>
<protein>
    <recommendedName>
        <fullName evidence="3">Lipoprotein</fullName>
    </recommendedName>
</protein>
<proteinExistence type="predicted"/>
<accession>A0A098R0Q1</accession>
<dbReference type="Proteomes" id="UP000029692">
    <property type="component" value="Unassembled WGS sequence"/>
</dbReference>
<dbReference type="PROSITE" id="PS51257">
    <property type="entry name" value="PROKAR_LIPOPROTEIN"/>
    <property type="match status" value="1"/>
</dbReference>
<dbReference type="eggNOG" id="ENOG503464J">
    <property type="taxonomic scope" value="Bacteria"/>
</dbReference>